<proteinExistence type="predicted"/>
<accession>A0ABV4CR33</accession>
<evidence type="ECO:0000313" key="2">
    <source>
        <dbReference type="EMBL" id="MEY8041874.1"/>
    </source>
</evidence>
<gene>
    <name evidence="2" type="ORF">AB8O55_20890</name>
</gene>
<dbReference type="RefSeq" id="WP_345360788.1">
    <property type="nucleotide sequence ID" value="NZ_BAABII010000005.1"/>
</dbReference>
<protein>
    <submittedName>
        <fullName evidence="2">DUF2795 domain-containing protein</fullName>
    </submittedName>
</protein>
<evidence type="ECO:0000313" key="3">
    <source>
        <dbReference type="Proteomes" id="UP001564626"/>
    </source>
</evidence>
<evidence type="ECO:0000256" key="1">
    <source>
        <dbReference type="SAM" id="MobiDB-lite"/>
    </source>
</evidence>
<reference evidence="2 3" key="1">
    <citation type="submission" date="2024-08" db="EMBL/GenBank/DDBJ databases">
        <title>Genome mining of Saccharopolyspora cebuensis PGLac3 from Nigerian medicinal plant.</title>
        <authorList>
            <person name="Ezeobiora C.E."/>
            <person name="Igbokwe N.H."/>
            <person name="Amin D.H."/>
            <person name="Mendie U.E."/>
        </authorList>
    </citation>
    <scope>NUCLEOTIDE SEQUENCE [LARGE SCALE GENOMIC DNA]</scope>
    <source>
        <strain evidence="2 3">PGLac3</strain>
    </source>
</reference>
<dbReference type="EMBL" id="JBGEHV010000044">
    <property type="protein sequence ID" value="MEY8041874.1"/>
    <property type="molecule type" value="Genomic_DNA"/>
</dbReference>
<dbReference type="Pfam" id="PF11387">
    <property type="entry name" value="DUF2795"/>
    <property type="match status" value="1"/>
</dbReference>
<organism evidence="2 3">
    <name type="scientific">Saccharopolyspora cebuensis</name>
    <dbReference type="NCBI Taxonomy" id="418759"/>
    <lineage>
        <taxon>Bacteria</taxon>
        <taxon>Bacillati</taxon>
        <taxon>Actinomycetota</taxon>
        <taxon>Actinomycetes</taxon>
        <taxon>Pseudonocardiales</taxon>
        <taxon>Pseudonocardiaceae</taxon>
        <taxon>Saccharopolyspora</taxon>
    </lineage>
</organism>
<name>A0ABV4CR33_9PSEU</name>
<dbReference type="InterPro" id="IPR021527">
    <property type="entry name" value="DUF2795"/>
</dbReference>
<sequence>MVTTDVRRLRTALSESDFPADKDTLVRDAQEAGADRDTMRALNSIPPVEYANLAEVEQSVPLGTGPSEAEAQEQHRQPGKSGMSERDEPIPSHPIAEELGENRKR</sequence>
<keyword evidence="3" id="KW-1185">Reference proteome</keyword>
<feature type="region of interest" description="Disordered" evidence="1">
    <location>
        <begin position="58"/>
        <end position="105"/>
    </location>
</feature>
<comment type="caution">
    <text evidence="2">The sequence shown here is derived from an EMBL/GenBank/DDBJ whole genome shotgun (WGS) entry which is preliminary data.</text>
</comment>
<dbReference type="Proteomes" id="UP001564626">
    <property type="component" value="Unassembled WGS sequence"/>
</dbReference>